<comment type="caution">
    <text evidence="1">The sequence shown here is derived from an EMBL/GenBank/DDBJ whole genome shotgun (WGS) entry which is preliminary data.</text>
</comment>
<dbReference type="Proteomes" id="UP000702544">
    <property type="component" value="Unassembled WGS sequence"/>
</dbReference>
<organism evidence="1 2">
    <name type="scientific">Candidatus Kutchimonas denitrificans</name>
    <dbReference type="NCBI Taxonomy" id="3056748"/>
    <lineage>
        <taxon>Bacteria</taxon>
        <taxon>Pseudomonadati</taxon>
        <taxon>Gemmatimonadota</taxon>
        <taxon>Gemmatimonadia</taxon>
        <taxon>Candidatus Palauibacterales</taxon>
        <taxon>Candidatus Palauibacteraceae</taxon>
        <taxon>Candidatus Kutchimonas</taxon>
    </lineage>
</organism>
<dbReference type="EMBL" id="JAACAK010000018">
    <property type="protein sequence ID" value="NIR74028.1"/>
    <property type="molecule type" value="Genomic_DNA"/>
</dbReference>
<accession>A0AAE5CB27</accession>
<dbReference type="PROSITE" id="PS51257">
    <property type="entry name" value="PROKAR_LIPOPROTEIN"/>
    <property type="match status" value="1"/>
</dbReference>
<dbReference type="AlphaFoldDB" id="A0AAE5CB27"/>
<proteinExistence type="predicted"/>
<name>A0AAE5CB27_9BACT</name>
<evidence type="ECO:0000313" key="2">
    <source>
        <dbReference type="Proteomes" id="UP000702544"/>
    </source>
</evidence>
<reference evidence="1 2" key="1">
    <citation type="submission" date="2020-01" db="EMBL/GenBank/DDBJ databases">
        <title>Genomes assembled from Gulf of Kutch pelagic sediment metagenomes.</title>
        <authorList>
            <person name="Chandrashekar M."/>
            <person name="Mahajan M.S."/>
            <person name="Dave K.J."/>
            <person name="Vatsa P."/>
            <person name="Nathani N.M."/>
        </authorList>
    </citation>
    <scope>NUCLEOTIDE SEQUENCE [LARGE SCALE GENOMIC DNA]</scope>
    <source>
        <strain evidence="1">KS3-K002</strain>
    </source>
</reference>
<protein>
    <submittedName>
        <fullName evidence="1">Uncharacterized protein</fullName>
    </submittedName>
</protein>
<evidence type="ECO:0000313" key="1">
    <source>
        <dbReference type="EMBL" id="NIR74028.1"/>
    </source>
</evidence>
<sequence length="195" mass="20667">MSRLASFVLVAVVACAGTAKPQEKPEAQQIAEAVAPLPGPLQGGATVYGYRGGELVTLREGSNMMICLADHPGDDNWHVACYHESLEPFMAMGRRLRTEGITDRSAIDAAREEAIESGELEFPIAPAALYSLTGPPDSFDPTTGAVSGASALYVVYVPYATEESTGISTDPSRGRPWLMFPGKPWAHVMISGGGR</sequence>
<gene>
    <name evidence="1" type="ORF">GWO12_02755</name>
</gene>